<evidence type="ECO:0008006" key="3">
    <source>
        <dbReference type="Google" id="ProtNLM"/>
    </source>
</evidence>
<dbReference type="PIRSF" id="PIRSF035652">
    <property type="entry name" value="CHP02436"/>
    <property type="match status" value="1"/>
</dbReference>
<reference evidence="1 2" key="1">
    <citation type="submission" date="2019-08" db="EMBL/GenBank/DDBJ databases">
        <title>Deep-cultivation of Planctomycetes and their phenomic and genomic characterization uncovers novel biology.</title>
        <authorList>
            <person name="Wiegand S."/>
            <person name="Jogler M."/>
            <person name="Boedeker C."/>
            <person name="Pinto D."/>
            <person name="Vollmers J."/>
            <person name="Rivas-Marin E."/>
            <person name="Kohn T."/>
            <person name="Peeters S.H."/>
            <person name="Heuer A."/>
            <person name="Rast P."/>
            <person name="Oberbeckmann S."/>
            <person name="Bunk B."/>
            <person name="Jeske O."/>
            <person name="Meyerdierks A."/>
            <person name="Storesund J.E."/>
            <person name="Kallscheuer N."/>
            <person name="Luecker S."/>
            <person name="Lage O.M."/>
            <person name="Pohl T."/>
            <person name="Merkel B.J."/>
            <person name="Hornburger P."/>
            <person name="Mueller R.-W."/>
            <person name="Bruemmer F."/>
            <person name="Labrenz M."/>
            <person name="Spormann A.M."/>
            <person name="Op den Camp H."/>
            <person name="Overmann J."/>
            <person name="Amann R."/>
            <person name="Jetten M.S.M."/>
            <person name="Mascher T."/>
            <person name="Medema M.H."/>
            <person name="Devos D.P."/>
            <person name="Kaster A.-K."/>
            <person name="Ovreas L."/>
            <person name="Rohde M."/>
            <person name="Galperin M.Y."/>
            <person name="Jogler C."/>
        </authorList>
    </citation>
    <scope>NUCLEOTIDE SEQUENCE [LARGE SCALE GENOMIC DNA]</scope>
    <source>
        <strain evidence="1 2">UC8</strain>
    </source>
</reference>
<proteinExistence type="predicted"/>
<keyword evidence="2" id="KW-1185">Reference proteome</keyword>
<evidence type="ECO:0000313" key="1">
    <source>
        <dbReference type="EMBL" id="QEG38558.1"/>
    </source>
</evidence>
<dbReference type="Pfam" id="PF05635">
    <property type="entry name" value="23S_rRNA_IVP"/>
    <property type="match status" value="1"/>
</dbReference>
<name>A0A5B9QHM0_9BACT</name>
<organism evidence="1 2">
    <name type="scientific">Roseimaritima ulvae</name>
    <dbReference type="NCBI Taxonomy" id="980254"/>
    <lineage>
        <taxon>Bacteria</taxon>
        <taxon>Pseudomonadati</taxon>
        <taxon>Planctomycetota</taxon>
        <taxon>Planctomycetia</taxon>
        <taxon>Pirellulales</taxon>
        <taxon>Pirellulaceae</taxon>
        <taxon>Roseimaritima</taxon>
    </lineage>
</organism>
<dbReference type="InterPro" id="IPR036583">
    <property type="entry name" value="23S_rRNA_IVS_sf"/>
</dbReference>
<dbReference type="PANTHER" id="PTHR38471:SF2">
    <property type="entry name" value="FOUR HELIX BUNDLE PROTEIN"/>
    <property type="match status" value="1"/>
</dbReference>
<accession>A0A5B9QHM0</accession>
<sequence length="134" mass="14720">MQNGAVKGRHGEDLEERLLDFAARAGKVVDALPSTRLGRHIASQLVRSGTSPAPNYSEACAGESIKDFIHKLGIALKELRESRSWIKLILKADLLPEHRMSGLLDEVNQLCNIIGKSIVTAKVNQARPTQPRET</sequence>
<evidence type="ECO:0000313" key="2">
    <source>
        <dbReference type="Proteomes" id="UP000325286"/>
    </source>
</evidence>
<protein>
    <recommendedName>
        <fullName evidence="3">Four helix bundle protein</fullName>
    </recommendedName>
</protein>
<dbReference type="PANTHER" id="PTHR38471">
    <property type="entry name" value="FOUR HELIX BUNDLE PROTEIN"/>
    <property type="match status" value="1"/>
</dbReference>
<dbReference type="AlphaFoldDB" id="A0A5B9QHM0"/>
<dbReference type="SUPFAM" id="SSF158446">
    <property type="entry name" value="IVS-encoded protein-like"/>
    <property type="match status" value="1"/>
</dbReference>
<dbReference type="Gene3D" id="1.20.1440.60">
    <property type="entry name" value="23S rRNA-intervening sequence"/>
    <property type="match status" value="1"/>
</dbReference>
<dbReference type="EMBL" id="CP042914">
    <property type="protein sequence ID" value="QEG38558.1"/>
    <property type="molecule type" value="Genomic_DNA"/>
</dbReference>
<dbReference type="Proteomes" id="UP000325286">
    <property type="component" value="Chromosome"/>
</dbReference>
<dbReference type="KEGG" id="rul:UC8_05150"/>
<gene>
    <name evidence="1" type="ORF">UC8_05150</name>
</gene>
<dbReference type="NCBIfam" id="TIGR02436">
    <property type="entry name" value="four helix bundle protein"/>
    <property type="match status" value="1"/>
</dbReference>
<dbReference type="OrthoDB" id="285993at2"/>
<dbReference type="InterPro" id="IPR012657">
    <property type="entry name" value="23S_rRNA-intervening_sequence"/>
</dbReference>